<dbReference type="PANTHER" id="PTHR38792:SF3">
    <property type="entry name" value="BNR_ASP-BOX REPEAT DOMAIN PROTEIN (AFU_ORTHOLOGUE AFUA_7G06430)-RELATED"/>
    <property type="match status" value="1"/>
</dbReference>
<sequence>MQLEPLATTTVHRGAVGEMGSLYTRLLVTDPDGPNAGAIFLTWELRLGVADDGGPSFPIWRSLDGGHTWEHLADVPDVQYGFGHRYQPMLYEVPESVGHLHRGGLLLAGNAIPADGSSTNLVLYSSTDSGATWQYESTIDSGGPAIYSPRSDADTTAVWEPDLHVIGGELHCFFADEREKERGMLQVIARRSSTDLRTWSEKDLVSGVGDRFHRPGMFVGTGQMPDGVHRAVIEVVGPPEVPIHLLTSSDGLDWGDPAAIGLPLVATDGTSISGTPNLAWREVGGQVELIATGRHSLRDGVAGNRALHSLDLGATWTSFELPTPAERSLTGDGSGYSQSVRWNADGDLVHATTVRSATGSHDVVVTVARRHQP</sequence>
<proteinExistence type="predicted"/>
<dbReference type="RefSeq" id="WP_089773841.1">
    <property type="nucleotide sequence ID" value="NZ_FNTX01000002.1"/>
</dbReference>
<dbReference type="InterPro" id="IPR036278">
    <property type="entry name" value="Sialidase_sf"/>
</dbReference>
<dbReference type="AlphaFoldDB" id="A0A1H5LTC2"/>
<dbReference type="STRING" id="648782.SAMN04488554_2969"/>
<dbReference type="EMBL" id="FNTX01000002">
    <property type="protein sequence ID" value="SEE80269.1"/>
    <property type="molecule type" value="Genomic_DNA"/>
</dbReference>
<reference evidence="2" key="1">
    <citation type="submission" date="2016-10" db="EMBL/GenBank/DDBJ databases">
        <authorList>
            <person name="Varghese N."/>
            <person name="Submissions S."/>
        </authorList>
    </citation>
    <scope>NUCLEOTIDE SEQUENCE [LARGE SCALE GENOMIC DNA]</scope>
    <source>
        <strain evidence="2">DSM 21368</strain>
    </source>
</reference>
<name>A0A1H5LTC2_9MICO</name>
<evidence type="ECO:0000313" key="1">
    <source>
        <dbReference type="EMBL" id="SEE80269.1"/>
    </source>
</evidence>
<accession>A0A1H5LTC2</accession>
<keyword evidence="2" id="KW-1185">Reference proteome</keyword>
<dbReference type="CDD" id="cd15482">
    <property type="entry name" value="Sialidase_non-viral"/>
    <property type="match status" value="2"/>
</dbReference>
<dbReference type="SUPFAM" id="SSF50939">
    <property type="entry name" value="Sialidases"/>
    <property type="match status" value="1"/>
</dbReference>
<protein>
    <recommendedName>
        <fullName evidence="3">Exo-alpha-sialidase</fullName>
    </recommendedName>
</protein>
<evidence type="ECO:0008006" key="3">
    <source>
        <dbReference type="Google" id="ProtNLM"/>
    </source>
</evidence>
<dbReference type="PANTHER" id="PTHR38792">
    <property type="entry name" value="BNR/ASP-BOX REPEAT DOMAIN PROTEIN (AFU_ORTHOLOGUE AFUA_7G06430)-RELATED"/>
    <property type="match status" value="1"/>
</dbReference>
<gene>
    <name evidence="1" type="ORF">SAMN04488554_2969</name>
</gene>
<dbReference type="Gene3D" id="2.120.10.10">
    <property type="match status" value="1"/>
</dbReference>
<dbReference type="OrthoDB" id="9807519at2"/>
<dbReference type="Proteomes" id="UP000199220">
    <property type="component" value="Unassembled WGS sequence"/>
</dbReference>
<organism evidence="1 2">
    <name type="scientific">Ruania alba</name>
    <dbReference type="NCBI Taxonomy" id="648782"/>
    <lineage>
        <taxon>Bacteria</taxon>
        <taxon>Bacillati</taxon>
        <taxon>Actinomycetota</taxon>
        <taxon>Actinomycetes</taxon>
        <taxon>Micrococcales</taxon>
        <taxon>Ruaniaceae</taxon>
        <taxon>Ruania</taxon>
    </lineage>
</organism>
<evidence type="ECO:0000313" key="2">
    <source>
        <dbReference type="Proteomes" id="UP000199220"/>
    </source>
</evidence>